<dbReference type="EMBL" id="JAWHQM010000050">
    <property type="protein sequence ID" value="KAK5635197.1"/>
    <property type="molecule type" value="Genomic_DNA"/>
</dbReference>
<gene>
    <name evidence="3" type="ORF">RRF57_010909</name>
</gene>
<dbReference type="PANTHER" id="PTHR10622:SF12">
    <property type="entry name" value="HET DOMAIN-CONTAINING PROTEIN"/>
    <property type="match status" value="1"/>
</dbReference>
<organism evidence="3 4">
    <name type="scientific">Xylaria bambusicola</name>
    <dbReference type="NCBI Taxonomy" id="326684"/>
    <lineage>
        <taxon>Eukaryota</taxon>
        <taxon>Fungi</taxon>
        <taxon>Dikarya</taxon>
        <taxon>Ascomycota</taxon>
        <taxon>Pezizomycotina</taxon>
        <taxon>Sordariomycetes</taxon>
        <taxon>Xylariomycetidae</taxon>
        <taxon>Xylariales</taxon>
        <taxon>Xylariaceae</taxon>
        <taxon>Xylaria</taxon>
    </lineage>
</organism>
<evidence type="ECO:0008006" key="5">
    <source>
        <dbReference type="Google" id="ProtNLM"/>
    </source>
</evidence>
<evidence type="ECO:0000259" key="2">
    <source>
        <dbReference type="Pfam" id="PF26640"/>
    </source>
</evidence>
<feature type="domain" description="Heterokaryon incompatibility" evidence="1">
    <location>
        <begin position="24"/>
        <end position="116"/>
    </location>
</feature>
<proteinExistence type="predicted"/>
<keyword evidence="4" id="KW-1185">Reference proteome</keyword>
<dbReference type="Pfam" id="PF26640">
    <property type="entry name" value="DUF8212"/>
    <property type="match status" value="1"/>
</dbReference>
<sequence length="521" mass="60640">MRLINSQTIKFHEFEQSSSEVPPYAILSHTWGDEEVTFRDMNSEPMVAVTQKKGYAKIMETCRLAHEQNLKYVWIDTCCIDKSSSAELSESINSMFKWYEHAAVCYVFLSDFNPDKMELGDCRWWTRGWTLQELLAPETLIFYDAAWNPVGTNGSLITEISKITRIEEVYFQHIQRKYMIFQCPVSKRMEWASCRQTTRTEDQAYCLLGIFGINMPLLYGEGHMAFRRLQEEIIKRNSDMTIFFWDWPENDVSGPERKGLPLDELQLSSLFAESPSAFRTVDSLSPFLSVFPEFFITNKGVFFSHTLQLSVVKVPGTDYRLYGFWVGQDCHTTPQGILLRKVGPGVYCRVRHITVRREAAIWKASDTSFYIIPDPGPDTEAKIYQYRTNAFHIPHTEQFHLQRVSPRRLFDATDRIFLHTPITLMGWVKRGMQYSMAAVQVEARLGSANVELIVLFNYSYVKIFDRKRYPEEAEFLFGGENEENPICFSDLSKNMGDMPHREIALKSCYLKTRKQRYQSHS</sequence>
<dbReference type="InterPro" id="IPR058525">
    <property type="entry name" value="DUF8212"/>
</dbReference>
<accession>A0AAN7Z9T2</accession>
<protein>
    <recommendedName>
        <fullName evidence="5">Heterokaryon incompatibility domain-containing protein</fullName>
    </recommendedName>
</protein>
<comment type="caution">
    <text evidence="3">The sequence shown here is derived from an EMBL/GenBank/DDBJ whole genome shotgun (WGS) entry which is preliminary data.</text>
</comment>
<evidence type="ECO:0000313" key="4">
    <source>
        <dbReference type="Proteomes" id="UP001305414"/>
    </source>
</evidence>
<dbReference type="Proteomes" id="UP001305414">
    <property type="component" value="Unassembled WGS sequence"/>
</dbReference>
<dbReference type="Pfam" id="PF06985">
    <property type="entry name" value="HET"/>
    <property type="match status" value="1"/>
</dbReference>
<evidence type="ECO:0000259" key="1">
    <source>
        <dbReference type="Pfam" id="PF06985"/>
    </source>
</evidence>
<evidence type="ECO:0000313" key="3">
    <source>
        <dbReference type="EMBL" id="KAK5635197.1"/>
    </source>
</evidence>
<dbReference type="InterPro" id="IPR010730">
    <property type="entry name" value="HET"/>
</dbReference>
<dbReference type="PANTHER" id="PTHR10622">
    <property type="entry name" value="HET DOMAIN-CONTAINING PROTEIN"/>
    <property type="match status" value="1"/>
</dbReference>
<feature type="domain" description="DUF8212" evidence="2">
    <location>
        <begin position="225"/>
        <end position="282"/>
    </location>
</feature>
<reference evidence="3 4" key="1">
    <citation type="submission" date="2023-10" db="EMBL/GenBank/DDBJ databases">
        <title>Draft genome sequence of Xylaria bambusicola isolate GMP-LS, the root and basal stem rot pathogen of sugarcane in Indonesia.</title>
        <authorList>
            <person name="Selvaraj P."/>
            <person name="Muralishankar V."/>
            <person name="Muruganantham S."/>
            <person name="Sp S."/>
            <person name="Haryani S."/>
            <person name="Lau K.J.X."/>
            <person name="Naqvi N.I."/>
        </authorList>
    </citation>
    <scope>NUCLEOTIDE SEQUENCE [LARGE SCALE GENOMIC DNA]</scope>
    <source>
        <strain evidence="3">GMP-LS</strain>
    </source>
</reference>
<name>A0AAN7Z9T2_9PEZI</name>
<dbReference type="AlphaFoldDB" id="A0AAN7Z9T2"/>